<evidence type="ECO:0000256" key="9">
    <source>
        <dbReference type="ARBA" id="ARBA00023014"/>
    </source>
</evidence>
<keyword evidence="7" id="KW-0663">Pyridoxal phosphate</keyword>
<dbReference type="Gene3D" id="3.90.1150.10">
    <property type="entry name" value="Aspartate Aminotransferase, domain 1"/>
    <property type="match status" value="1"/>
</dbReference>
<dbReference type="Gene3D" id="3.40.640.10">
    <property type="entry name" value="Type I PLP-dependent aspartate aminotransferase-like (Major domain)"/>
    <property type="match status" value="1"/>
</dbReference>
<dbReference type="PANTHER" id="PTHR11601:SF34">
    <property type="entry name" value="CYSTEINE DESULFURASE"/>
    <property type="match status" value="1"/>
</dbReference>
<organism evidence="12 13">
    <name type="scientific">Sneathiella sedimenti</name>
    <dbReference type="NCBI Taxonomy" id="2816034"/>
    <lineage>
        <taxon>Bacteria</taxon>
        <taxon>Pseudomonadati</taxon>
        <taxon>Pseudomonadota</taxon>
        <taxon>Alphaproteobacteria</taxon>
        <taxon>Sneathiellales</taxon>
        <taxon>Sneathiellaceae</taxon>
        <taxon>Sneathiella</taxon>
    </lineage>
</organism>
<dbReference type="InterPro" id="IPR015424">
    <property type="entry name" value="PyrdxlP-dep_Trfase"/>
</dbReference>
<evidence type="ECO:0000256" key="1">
    <source>
        <dbReference type="ARBA" id="ARBA00001933"/>
    </source>
</evidence>
<evidence type="ECO:0000256" key="10">
    <source>
        <dbReference type="ARBA" id="ARBA00050776"/>
    </source>
</evidence>
<comment type="catalytic activity">
    <reaction evidence="10">
        <text>(sulfur carrier)-H + L-cysteine = (sulfur carrier)-SH + L-alanine</text>
        <dbReference type="Rhea" id="RHEA:43892"/>
        <dbReference type="Rhea" id="RHEA-COMP:14737"/>
        <dbReference type="Rhea" id="RHEA-COMP:14739"/>
        <dbReference type="ChEBI" id="CHEBI:29917"/>
        <dbReference type="ChEBI" id="CHEBI:35235"/>
        <dbReference type="ChEBI" id="CHEBI:57972"/>
        <dbReference type="ChEBI" id="CHEBI:64428"/>
        <dbReference type="EC" id="2.8.1.7"/>
    </reaction>
</comment>
<reference evidence="12 13" key="1">
    <citation type="submission" date="2021-03" db="EMBL/GenBank/DDBJ databases">
        <title>Sneathiella sp. CAU 1612 isolated from Kang Won-do.</title>
        <authorList>
            <person name="Kim W."/>
        </authorList>
    </citation>
    <scope>NUCLEOTIDE SEQUENCE [LARGE SCALE GENOMIC DNA]</scope>
    <source>
        <strain evidence="12 13">CAU 1612</strain>
    </source>
</reference>
<dbReference type="InterPro" id="IPR015422">
    <property type="entry name" value="PyrdxlP-dep_Trfase_small"/>
</dbReference>
<keyword evidence="8" id="KW-0408">Iron</keyword>
<accession>A0ABS3F6J6</accession>
<dbReference type="PANTHER" id="PTHR11601">
    <property type="entry name" value="CYSTEINE DESULFURYLASE FAMILY MEMBER"/>
    <property type="match status" value="1"/>
</dbReference>
<evidence type="ECO:0000256" key="7">
    <source>
        <dbReference type="ARBA" id="ARBA00022898"/>
    </source>
</evidence>
<sequence>MASRTTDRRQVMFEGETLTLPIYLDYQASTPLDHRIEKVMTDCLQDFTGNPHSSTHRFGHQGRRKIEEAQDHVAALINARPHEIIFTAGATEANNLALLGIARARTGPRHIISGQTEHESVLQPLDHLAAQENVTVTLQPVDKNGLINLDDLMSAIRPETILISIMAANNETGVCQNLSAIGQICKERRILFHTDAVQALATEKIDVRAMNISLLSLSAHKLYGPMGIGALYVRDGTEITPLLHGGAQQRSIRPGTLPTALCTGLGEACRLIREYRSNAREHLQGLRARLIQRLEAELGNAIELNGEEAPHIPGCVSLTFKGIEAEDLLHELPDLALSTGSACSSTSGEPSHVLRAMGQNSIDIAGTIRLGIGQPTTVAEVNYAAAQIVTAYRRLIAGNAIPSKQGKTTHHNGIS</sequence>
<dbReference type="Pfam" id="PF00266">
    <property type="entry name" value="Aminotran_5"/>
    <property type="match status" value="1"/>
</dbReference>
<name>A0ABS3F6J6_9PROT</name>
<evidence type="ECO:0000256" key="2">
    <source>
        <dbReference type="ARBA" id="ARBA00003120"/>
    </source>
</evidence>
<evidence type="ECO:0000256" key="5">
    <source>
        <dbReference type="ARBA" id="ARBA00022679"/>
    </source>
</evidence>
<dbReference type="PIRSF" id="PIRSF005572">
    <property type="entry name" value="NifS"/>
    <property type="match status" value="1"/>
</dbReference>
<evidence type="ECO:0000256" key="3">
    <source>
        <dbReference type="ARBA" id="ARBA00006490"/>
    </source>
</evidence>
<dbReference type="Gene3D" id="1.10.260.50">
    <property type="match status" value="1"/>
</dbReference>
<comment type="similarity">
    <text evidence="3">Belongs to the class-V pyridoxal-phosphate-dependent aminotransferase family. NifS/IscS subfamily.</text>
</comment>
<evidence type="ECO:0000256" key="4">
    <source>
        <dbReference type="ARBA" id="ARBA00013558"/>
    </source>
</evidence>
<comment type="caution">
    <text evidence="12">The sequence shown here is derived from an EMBL/GenBank/DDBJ whole genome shotgun (WGS) entry which is preliminary data.</text>
</comment>
<dbReference type="EMBL" id="JAFLNC010000003">
    <property type="protein sequence ID" value="MBO0334146.1"/>
    <property type="molecule type" value="Genomic_DNA"/>
</dbReference>
<protein>
    <recommendedName>
        <fullName evidence="4">Cysteine desulfurase</fullName>
    </recommendedName>
</protein>
<dbReference type="InterPro" id="IPR016454">
    <property type="entry name" value="Cysteine_dSase"/>
</dbReference>
<keyword evidence="13" id="KW-1185">Reference proteome</keyword>
<evidence type="ECO:0000256" key="8">
    <source>
        <dbReference type="ARBA" id="ARBA00023004"/>
    </source>
</evidence>
<evidence type="ECO:0000313" key="12">
    <source>
        <dbReference type="EMBL" id="MBO0334146.1"/>
    </source>
</evidence>
<dbReference type="RefSeq" id="WP_207045603.1">
    <property type="nucleotide sequence ID" value="NZ_JAFLNC010000003.1"/>
</dbReference>
<dbReference type="InterPro" id="IPR015421">
    <property type="entry name" value="PyrdxlP-dep_Trfase_major"/>
</dbReference>
<proteinExistence type="inferred from homology"/>
<feature type="domain" description="Aminotransferase class V" evidence="11">
    <location>
        <begin position="22"/>
        <end position="382"/>
    </location>
</feature>
<comment type="cofactor">
    <cofactor evidence="1">
        <name>pyridoxal 5'-phosphate</name>
        <dbReference type="ChEBI" id="CHEBI:597326"/>
    </cofactor>
</comment>
<dbReference type="SUPFAM" id="SSF53383">
    <property type="entry name" value="PLP-dependent transferases"/>
    <property type="match status" value="1"/>
</dbReference>
<gene>
    <name evidence="12" type="ORF">J0X12_10995</name>
</gene>
<dbReference type="InterPro" id="IPR000192">
    <property type="entry name" value="Aminotrans_V_dom"/>
</dbReference>
<dbReference type="Proteomes" id="UP000664761">
    <property type="component" value="Unassembled WGS sequence"/>
</dbReference>
<keyword evidence="5" id="KW-0808">Transferase</keyword>
<evidence type="ECO:0000256" key="6">
    <source>
        <dbReference type="ARBA" id="ARBA00022723"/>
    </source>
</evidence>
<evidence type="ECO:0000313" key="13">
    <source>
        <dbReference type="Proteomes" id="UP000664761"/>
    </source>
</evidence>
<comment type="function">
    <text evidence="2">Catalyzes the removal of elemental sulfur atoms from cysteine to produce alanine. Seems to participate in the biosynthesis of the nitrogenase metalloclusters by providing the inorganic sulfur required for the Fe-S core formation.</text>
</comment>
<keyword evidence="6" id="KW-0479">Metal-binding</keyword>
<keyword evidence="9" id="KW-0411">Iron-sulfur</keyword>
<evidence type="ECO:0000259" key="11">
    <source>
        <dbReference type="Pfam" id="PF00266"/>
    </source>
</evidence>